<dbReference type="AlphaFoldDB" id="A0A4Q8LWG4"/>
<dbReference type="EMBL" id="SHMG01000015">
    <property type="protein sequence ID" value="TAA36554.1"/>
    <property type="molecule type" value="Genomic_DNA"/>
</dbReference>
<protein>
    <submittedName>
        <fullName evidence="3">DUF998 domain-containing protein</fullName>
    </submittedName>
</protein>
<feature type="region of interest" description="Disordered" evidence="1">
    <location>
        <begin position="32"/>
        <end position="53"/>
    </location>
</feature>
<comment type="caution">
    <text evidence="3">The sequence shown here is derived from an EMBL/GenBank/DDBJ whole genome shotgun (WGS) entry which is preliminary data.</text>
</comment>
<feature type="transmembrane region" description="Helical" evidence="2">
    <location>
        <begin position="238"/>
        <end position="257"/>
    </location>
</feature>
<evidence type="ECO:0000256" key="2">
    <source>
        <dbReference type="SAM" id="Phobius"/>
    </source>
</evidence>
<feature type="transmembrane region" description="Helical" evidence="2">
    <location>
        <begin position="209"/>
        <end position="226"/>
    </location>
</feature>
<organism evidence="3 4">
    <name type="scientific">Pseudoxanthomonas winnipegensis</name>
    <dbReference type="NCBI Taxonomy" id="2480810"/>
    <lineage>
        <taxon>Bacteria</taxon>
        <taxon>Pseudomonadati</taxon>
        <taxon>Pseudomonadota</taxon>
        <taxon>Gammaproteobacteria</taxon>
        <taxon>Lysobacterales</taxon>
        <taxon>Lysobacteraceae</taxon>
        <taxon>Pseudoxanthomonas</taxon>
    </lineage>
</organism>
<gene>
    <name evidence="3" type="ORF">EA655_18945</name>
</gene>
<evidence type="ECO:0000256" key="1">
    <source>
        <dbReference type="SAM" id="MobiDB-lite"/>
    </source>
</evidence>
<sequence length="292" mass="31096">MQRLLQDVGLEGVGGGVENVRLGGHGDSLRRQWGHRWSRGGEDTRRGRPPLTGAARPLALPAHVCTFLPSCRHVRRGQVRRRVIARVRRRWWRACVPAAAALWVGALLGFGAALLGYVQSVHPVALLGAQGIPGAVAFNLFGFVLPGALCAVAAVALRLRLPLHTGWRQRIGAQLMFLSTLGFVAMGVFRLDPVRLEGTQTLLHATAWGLWWSTALASALLLAGGLRGDPAWRGLVRGGPPLAGLAVLFALVLPAVLPDGLSQRVAILAWLGWCGLAAVSGPDRPLTATLRG</sequence>
<keyword evidence="2" id="KW-0812">Transmembrane</keyword>
<reference evidence="3 4" key="1">
    <citation type="submission" date="2019-02" db="EMBL/GenBank/DDBJ databases">
        <title>WGS of Pseudoxanthomonas species novum from clinical isolates.</title>
        <authorList>
            <person name="Bernier A.-M."/>
            <person name="Bernard K."/>
            <person name="Vachon A."/>
        </authorList>
    </citation>
    <scope>NUCLEOTIDE SEQUENCE [LARGE SCALE GENOMIC DNA]</scope>
    <source>
        <strain evidence="3 4">NML130969</strain>
    </source>
</reference>
<feature type="transmembrane region" description="Helical" evidence="2">
    <location>
        <begin position="171"/>
        <end position="189"/>
    </location>
</feature>
<proteinExistence type="predicted"/>
<dbReference type="Proteomes" id="UP000294164">
    <property type="component" value="Unassembled WGS sequence"/>
</dbReference>
<feature type="transmembrane region" description="Helical" evidence="2">
    <location>
        <begin position="138"/>
        <end position="159"/>
    </location>
</feature>
<feature type="transmembrane region" description="Helical" evidence="2">
    <location>
        <begin position="91"/>
        <end position="118"/>
    </location>
</feature>
<evidence type="ECO:0000313" key="4">
    <source>
        <dbReference type="Proteomes" id="UP000294164"/>
    </source>
</evidence>
<dbReference type="OrthoDB" id="6024885at2"/>
<keyword evidence="2" id="KW-0472">Membrane</keyword>
<evidence type="ECO:0000313" key="3">
    <source>
        <dbReference type="EMBL" id="TAA36554.1"/>
    </source>
</evidence>
<name>A0A4Q8LWG4_9GAMM</name>
<accession>A0A4Q8LWG4</accession>
<keyword evidence="2" id="KW-1133">Transmembrane helix</keyword>